<evidence type="ECO:0000313" key="3">
    <source>
        <dbReference type="Proteomes" id="UP000799324"/>
    </source>
</evidence>
<keyword evidence="3" id="KW-1185">Reference proteome</keyword>
<dbReference type="InterPro" id="IPR056632">
    <property type="entry name" value="DUF7730"/>
</dbReference>
<reference evidence="2" key="1">
    <citation type="journal article" date="2020" name="Stud. Mycol.">
        <title>101 Dothideomycetes genomes: a test case for predicting lifestyles and emergence of pathogens.</title>
        <authorList>
            <person name="Haridas S."/>
            <person name="Albert R."/>
            <person name="Binder M."/>
            <person name="Bloem J."/>
            <person name="Labutti K."/>
            <person name="Salamov A."/>
            <person name="Andreopoulos B."/>
            <person name="Baker S."/>
            <person name="Barry K."/>
            <person name="Bills G."/>
            <person name="Bluhm B."/>
            <person name="Cannon C."/>
            <person name="Castanera R."/>
            <person name="Culley D."/>
            <person name="Daum C."/>
            <person name="Ezra D."/>
            <person name="Gonzalez J."/>
            <person name="Henrissat B."/>
            <person name="Kuo A."/>
            <person name="Liang C."/>
            <person name="Lipzen A."/>
            <person name="Lutzoni F."/>
            <person name="Magnuson J."/>
            <person name="Mondo S."/>
            <person name="Nolan M."/>
            <person name="Ohm R."/>
            <person name="Pangilinan J."/>
            <person name="Park H.-J."/>
            <person name="Ramirez L."/>
            <person name="Alfaro M."/>
            <person name="Sun H."/>
            <person name="Tritt A."/>
            <person name="Yoshinaga Y."/>
            <person name="Zwiers L.-H."/>
            <person name="Turgeon B."/>
            <person name="Goodwin S."/>
            <person name="Spatafora J."/>
            <person name="Crous P."/>
            <person name="Grigoriev I."/>
        </authorList>
    </citation>
    <scope>NUCLEOTIDE SEQUENCE</scope>
    <source>
        <strain evidence="2">CBS 122681</strain>
    </source>
</reference>
<organism evidence="2 3">
    <name type="scientific">Lophiostoma macrostomum CBS 122681</name>
    <dbReference type="NCBI Taxonomy" id="1314788"/>
    <lineage>
        <taxon>Eukaryota</taxon>
        <taxon>Fungi</taxon>
        <taxon>Dikarya</taxon>
        <taxon>Ascomycota</taxon>
        <taxon>Pezizomycotina</taxon>
        <taxon>Dothideomycetes</taxon>
        <taxon>Pleosporomycetidae</taxon>
        <taxon>Pleosporales</taxon>
        <taxon>Lophiostomataceae</taxon>
        <taxon>Lophiostoma</taxon>
    </lineage>
</organism>
<accession>A0A6A6SQ30</accession>
<dbReference type="EMBL" id="MU004485">
    <property type="protein sequence ID" value="KAF2649622.1"/>
    <property type="molecule type" value="Genomic_DNA"/>
</dbReference>
<feature type="domain" description="DUF7730" evidence="1">
    <location>
        <begin position="58"/>
        <end position="201"/>
    </location>
</feature>
<gene>
    <name evidence="2" type="ORF">K491DRAFT_762286</name>
</gene>
<protein>
    <recommendedName>
        <fullName evidence="1">DUF7730 domain-containing protein</fullName>
    </recommendedName>
</protein>
<name>A0A6A6SQ30_9PLEO</name>
<dbReference type="Pfam" id="PF24864">
    <property type="entry name" value="DUF7730"/>
    <property type="match status" value="1"/>
</dbReference>
<dbReference type="OrthoDB" id="4757095at2759"/>
<proteinExistence type="predicted"/>
<evidence type="ECO:0000259" key="1">
    <source>
        <dbReference type="Pfam" id="PF24864"/>
    </source>
</evidence>
<dbReference type="AlphaFoldDB" id="A0A6A6SQ30"/>
<evidence type="ECO:0000313" key="2">
    <source>
        <dbReference type="EMBL" id="KAF2649622.1"/>
    </source>
</evidence>
<dbReference type="PANTHER" id="PTHR38790">
    <property type="entry name" value="2EXR DOMAIN-CONTAINING PROTEIN-RELATED"/>
    <property type="match status" value="1"/>
</dbReference>
<dbReference type="Proteomes" id="UP000799324">
    <property type="component" value="Unassembled WGS sequence"/>
</dbReference>
<sequence length="343" mass="40030">MYRRAKRWHWPKWTRVFRHRASRAYIKEHCHDLEQPPPQDRRFSTQFEQADTAFSPGHSSRLLALPPEVRMIIWEFTLGGRRLALFRDHGRLMHRTLDSTNSEMPGELFSINQKSVLSVARRVGGQGWLRVRAKPQPPAPSQILALPRTCRLIYQETISLLYSKNTFVLLQNNTLLDLCYTILPHRFLSIRSVHIHWQFREVKGRVLLGGVGELGKSLQPLYRLPNLENLSIFLQGPLADQLSYYLLSDIFRYFHEKTDKSFAARVPWPIPLAGRDWEVDNVSWLVEKWAKEMHIVQPPCRNEVERADRDTGFDTGWRVGTLLSVSQDGHHELETTNYAIYTP</sequence>